<feature type="transmembrane region" description="Helical" evidence="1">
    <location>
        <begin position="74"/>
        <end position="96"/>
    </location>
</feature>
<name>A0ABR7Z7Q3_9PSED</name>
<keyword evidence="1" id="KW-0472">Membrane</keyword>
<protein>
    <submittedName>
        <fullName evidence="2">Cytochrome-c oxidase</fullName>
    </submittedName>
</protein>
<dbReference type="Proteomes" id="UP000805841">
    <property type="component" value="Unassembled WGS sequence"/>
</dbReference>
<keyword evidence="1" id="KW-1133">Transmembrane helix</keyword>
<organism evidence="2 3">
    <name type="scientific">Pseudomonas typographi</name>
    <dbReference type="NCBI Taxonomy" id="2715964"/>
    <lineage>
        <taxon>Bacteria</taxon>
        <taxon>Pseudomonadati</taxon>
        <taxon>Pseudomonadota</taxon>
        <taxon>Gammaproteobacteria</taxon>
        <taxon>Pseudomonadales</taxon>
        <taxon>Pseudomonadaceae</taxon>
        <taxon>Pseudomonas</taxon>
    </lineage>
</organism>
<comment type="caution">
    <text evidence="2">The sequence shown here is derived from an EMBL/GenBank/DDBJ whole genome shotgun (WGS) entry which is preliminary data.</text>
</comment>
<proteinExistence type="predicted"/>
<feature type="transmembrane region" description="Helical" evidence="1">
    <location>
        <begin position="12"/>
        <end position="36"/>
    </location>
</feature>
<keyword evidence="1" id="KW-0812">Transmembrane</keyword>
<evidence type="ECO:0000313" key="2">
    <source>
        <dbReference type="EMBL" id="MBD1601368.1"/>
    </source>
</evidence>
<dbReference type="RefSeq" id="WP_190424580.1">
    <property type="nucleotide sequence ID" value="NZ_JAAOCA010000034.1"/>
</dbReference>
<dbReference type="PANTHER" id="PTHR36835">
    <property type="entry name" value="CYTOCHROME BO(3) UBIQUINOL OXIDASE SUBUNIT 4"/>
    <property type="match status" value="1"/>
</dbReference>
<keyword evidence="3" id="KW-1185">Reference proteome</keyword>
<accession>A0ABR7Z7Q3</accession>
<gene>
    <name evidence="2" type="ORF">HAQ05_22080</name>
</gene>
<dbReference type="EMBL" id="JAAOCA010000034">
    <property type="protein sequence ID" value="MBD1601368.1"/>
    <property type="molecule type" value="Genomic_DNA"/>
</dbReference>
<dbReference type="PANTHER" id="PTHR36835:SF1">
    <property type="entry name" value="CYTOCHROME BO(3) UBIQUINOL OXIDASE SUBUNIT 4"/>
    <property type="match status" value="1"/>
</dbReference>
<evidence type="ECO:0000256" key="1">
    <source>
        <dbReference type="SAM" id="Phobius"/>
    </source>
</evidence>
<evidence type="ECO:0000313" key="3">
    <source>
        <dbReference type="Proteomes" id="UP000805841"/>
    </source>
</evidence>
<reference evidence="2 3" key="1">
    <citation type="journal article" date="2020" name="Insects">
        <title>Bacteria Belonging to Pseudomonas typographi sp. nov. from the Bark Beetle Ips typographus Have Genomic Potential to Aid in the Host Ecology.</title>
        <authorList>
            <person name="Peral-Aranega E."/>
            <person name="Saati-Santamaria Z."/>
            <person name="Kolarik M."/>
            <person name="Rivas R."/>
            <person name="Garcia-Fraile P."/>
        </authorList>
    </citation>
    <scope>NUCLEOTIDE SEQUENCE [LARGE SCALE GENOMIC DNA]</scope>
    <source>
        <strain evidence="2 3">CA3A</strain>
    </source>
</reference>
<feature type="transmembrane region" description="Helical" evidence="1">
    <location>
        <begin position="42"/>
        <end position="62"/>
    </location>
</feature>
<dbReference type="InterPro" id="IPR050968">
    <property type="entry name" value="Cytochrome_c_oxidase_bac_sub4"/>
</dbReference>
<sequence length="104" mass="11503">MNDVAAYRRTLRLYTLGLVLAVLLTAVSFAVVGLTALNGPGLWWVLYGCGALQVMVHFRCFLHISLARSHRHDLWLLLFSGLIIALMVGGTFWVLLSQMARMGG</sequence>